<protein>
    <submittedName>
        <fullName evidence="1">Uncharacterized protein</fullName>
    </submittedName>
</protein>
<name>A0A0E9SC96_ANGAN</name>
<sequence>MALDLGLKGQEGKETPKRFHLHHPSAVYSLIQSTPPSGCAAAVALPAV</sequence>
<evidence type="ECO:0000313" key="1">
    <source>
        <dbReference type="EMBL" id="JAH38153.1"/>
    </source>
</evidence>
<dbReference type="EMBL" id="GBXM01070424">
    <property type="protein sequence ID" value="JAH38153.1"/>
    <property type="molecule type" value="Transcribed_RNA"/>
</dbReference>
<accession>A0A0E9SC96</accession>
<dbReference type="AlphaFoldDB" id="A0A0E9SC96"/>
<reference evidence="1" key="2">
    <citation type="journal article" date="2015" name="Fish Shellfish Immunol.">
        <title>Early steps in the European eel (Anguilla anguilla)-Vibrio vulnificus interaction in the gills: Role of the RtxA13 toxin.</title>
        <authorList>
            <person name="Callol A."/>
            <person name="Pajuelo D."/>
            <person name="Ebbesson L."/>
            <person name="Teles M."/>
            <person name="MacKenzie S."/>
            <person name="Amaro C."/>
        </authorList>
    </citation>
    <scope>NUCLEOTIDE SEQUENCE</scope>
</reference>
<organism evidence="1">
    <name type="scientific">Anguilla anguilla</name>
    <name type="common">European freshwater eel</name>
    <name type="synonym">Muraena anguilla</name>
    <dbReference type="NCBI Taxonomy" id="7936"/>
    <lineage>
        <taxon>Eukaryota</taxon>
        <taxon>Metazoa</taxon>
        <taxon>Chordata</taxon>
        <taxon>Craniata</taxon>
        <taxon>Vertebrata</taxon>
        <taxon>Euteleostomi</taxon>
        <taxon>Actinopterygii</taxon>
        <taxon>Neopterygii</taxon>
        <taxon>Teleostei</taxon>
        <taxon>Anguilliformes</taxon>
        <taxon>Anguillidae</taxon>
        <taxon>Anguilla</taxon>
    </lineage>
</organism>
<proteinExistence type="predicted"/>
<reference evidence="1" key="1">
    <citation type="submission" date="2014-11" db="EMBL/GenBank/DDBJ databases">
        <authorList>
            <person name="Amaro Gonzalez C."/>
        </authorList>
    </citation>
    <scope>NUCLEOTIDE SEQUENCE</scope>
</reference>